<keyword evidence="3" id="KW-1185">Reference proteome</keyword>
<feature type="coiled-coil region" evidence="1">
    <location>
        <begin position="72"/>
        <end position="99"/>
    </location>
</feature>
<protein>
    <submittedName>
        <fullName evidence="2">Uncharacterized protein</fullName>
    </submittedName>
</protein>
<organism evidence="2 3">
    <name type="scientific">Cucurbitaria berberidis CBS 394.84</name>
    <dbReference type="NCBI Taxonomy" id="1168544"/>
    <lineage>
        <taxon>Eukaryota</taxon>
        <taxon>Fungi</taxon>
        <taxon>Dikarya</taxon>
        <taxon>Ascomycota</taxon>
        <taxon>Pezizomycotina</taxon>
        <taxon>Dothideomycetes</taxon>
        <taxon>Pleosporomycetidae</taxon>
        <taxon>Pleosporales</taxon>
        <taxon>Pleosporineae</taxon>
        <taxon>Cucurbitariaceae</taxon>
        <taxon>Cucurbitaria</taxon>
    </lineage>
</organism>
<proteinExistence type="predicted"/>
<dbReference type="RefSeq" id="XP_040788764.1">
    <property type="nucleotide sequence ID" value="XM_040936061.1"/>
</dbReference>
<dbReference type="GeneID" id="63853312"/>
<dbReference type="AlphaFoldDB" id="A0A9P4L8K7"/>
<gene>
    <name evidence="2" type="ORF">K460DRAFT_395669</name>
</gene>
<dbReference type="OrthoDB" id="3695194at2759"/>
<dbReference type="Proteomes" id="UP000800039">
    <property type="component" value="Unassembled WGS sequence"/>
</dbReference>
<sequence>MASTIFVQPTPLEIIKRQAKTYADVARLWVKQWLKSHRKLFLLAQCARYGVFAKNPLQVNALILRDLRCKPLRECLQEVLKLQRELRTFEKKVKESIKEERKCDAQFWALARTMKQ</sequence>
<name>A0A9P4L8K7_9PLEO</name>
<keyword evidence="1" id="KW-0175">Coiled coil</keyword>
<dbReference type="EMBL" id="ML976616">
    <property type="protein sequence ID" value="KAF1846201.1"/>
    <property type="molecule type" value="Genomic_DNA"/>
</dbReference>
<accession>A0A9P4L8K7</accession>
<evidence type="ECO:0000256" key="1">
    <source>
        <dbReference type="SAM" id="Coils"/>
    </source>
</evidence>
<evidence type="ECO:0000313" key="2">
    <source>
        <dbReference type="EMBL" id="KAF1846201.1"/>
    </source>
</evidence>
<evidence type="ECO:0000313" key="3">
    <source>
        <dbReference type="Proteomes" id="UP000800039"/>
    </source>
</evidence>
<comment type="caution">
    <text evidence="2">The sequence shown here is derived from an EMBL/GenBank/DDBJ whole genome shotgun (WGS) entry which is preliminary data.</text>
</comment>
<reference evidence="2" key="1">
    <citation type="submission" date="2020-01" db="EMBL/GenBank/DDBJ databases">
        <authorList>
            <consortium name="DOE Joint Genome Institute"/>
            <person name="Haridas S."/>
            <person name="Albert R."/>
            <person name="Binder M."/>
            <person name="Bloem J."/>
            <person name="Labutti K."/>
            <person name="Salamov A."/>
            <person name="Andreopoulos B."/>
            <person name="Baker S.E."/>
            <person name="Barry K."/>
            <person name="Bills G."/>
            <person name="Bluhm B.H."/>
            <person name="Cannon C."/>
            <person name="Castanera R."/>
            <person name="Culley D.E."/>
            <person name="Daum C."/>
            <person name="Ezra D."/>
            <person name="Gonzalez J.B."/>
            <person name="Henrissat B."/>
            <person name="Kuo A."/>
            <person name="Liang C."/>
            <person name="Lipzen A."/>
            <person name="Lutzoni F."/>
            <person name="Magnuson J."/>
            <person name="Mondo S."/>
            <person name="Nolan M."/>
            <person name="Ohm R."/>
            <person name="Pangilinan J."/>
            <person name="Park H.-J."/>
            <person name="Ramirez L."/>
            <person name="Alfaro M."/>
            <person name="Sun H."/>
            <person name="Tritt A."/>
            <person name="Yoshinaga Y."/>
            <person name="Zwiers L.-H."/>
            <person name="Turgeon B.G."/>
            <person name="Goodwin S.B."/>
            <person name="Spatafora J.W."/>
            <person name="Crous P.W."/>
            <person name="Grigoriev I.V."/>
        </authorList>
    </citation>
    <scope>NUCLEOTIDE SEQUENCE</scope>
    <source>
        <strain evidence="2">CBS 394.84</strain>
    </source>
</reference>